<dbReference type="InterPro" id="IPR050515">
    <property type="entry name" value="Beta-lactam/transpept"/>
</dbReference>
<evidence type="ECO:0000259" key="2">
    <source>
        <dbReference type="Pfam" id="PF00905"/>
    </source>
</evidence>
<protein>
    <submittedName>
        <fullName evidence="3">Cell division protein FtsI</fullName>
    </submittedName>
</protein>
<dbReference type="PATRIC" id="fig|1391654.3.peg.3963"/>
<dbReference type="InterPro" id="IPR012338">
    <property type="entry name" value="Beta-lactam/transpept-like"/>
</dbReference>
<evidence type="ECO:0000313" key="4">
    <source>
        <dbReference type="Proteomes" id="UP000064967"/>
    </source>
</evidence>
<reference evidence="3 4" key="1">
    <citation type="submission" date="2015-08" db="EMBL/GenBank/DDBJ databases">
        <authorList>
            <person name="Babu N.S."/>
            <person name="Beckwith C.J."/>
            <person name="Beseler K.G."/>
            <person name="Brison A."/>
            <person name="Carone J.V."/>
            <person name="Caskin T.P."/>
            <person name="Diamond M."/>
            <person name="Durham M.E."/>
            <person name="Foxe J.M."/>
            <person name="Go M."/>
            <person name="Henderson B.A."/>
            <person name="Jones I.B."/>
            <person name="McGettigan J.A."/>
            <person name="Micheletti S.J."/>
            <person name="Nasrallah M.E."/>
            <person name="Ortiz D."/>
            <person name="Piller C.R."/>
            <person name="Privatt S.R."/>
            <person name="Schneider S.L."/>
            <person name="Sharp S."/>
            <person name="Smith T.C."/>
            <person name="Stanton J.D."/>
            <person name="Ullery H.E."/>
            <person name="Wilson R.J."/>
            <person name="Serrano M.G."/>
            <person name="Buck G."/>
            <person name="Lee V."/>
            <person name="Wang Y."/>
            <person name="Carvalho R."/>
            <person name="Voegtly L."/>
            <person name="Shi R."/>
            <person name="Duckworth R."/>
            <person name="Johnson A."/>
            <person name="Loviza R."/>
            <person name="Walstead R."/>
            <person name="Shah Z."/>
            <person name="Kiflezghi M."/>
            <person name="Wade K."/>
            <person name="Ball S.L."/>
            <person name="Bradley K.W."/>
            <person name="Asai D.J."/>
            <person name="Bowman C.A."/>
            <person name="Russell D.A."/>
            <person name="Pope W.H."/>
            <person name="Jacobs-Sera D."/>
            <person name="Hendrix R.W."/>
            <person name="Hatfull G.F."/>
        </authorList>
    </citation>
    <scope>NUCLEOTIDE SEQUENCE [LARGE SCALE GENOMIC DNA]</scope>
    <source>
        <strain evidence="3 4">DSM 27648</strain>
    </source>
</reference>
<evidence type="ECO:0000256" key="1">
    <source>
        <dbReference type="SAM" id="MobiDB-lite"/>
    </source>
</evidence>
<dbReference type="GO" id="GO:0051301">
    <property type="term" value="P:cell division"/>
    <property type="evidence" value="ECO:0007669"/>
    <property type="project" value="UniProtKB-KW"/>
</dbReference>
<dbReference type="GO" id="GO:0071972">
    <property type="term" value="F:peptidoglycan L,D-transpeptidase activity"/>
    <property type="evidence" value="ECO:0007669"/>
    <property type="project" value="TreeGrafter"/>
</dbReference>
<keyword evidence="3" id="KW-0132">Cell division</keyword>
<dbReference type="GO" id="GO:0008658">
    <property type="term" value="F:penicillin binding"/>
    <property type="evidence" value="ECO:0007669"/>
    <property type="project" value="InterPro"/>
</dbReference>
<name>A0A0K1PV54_9BACT</name>
<sequence>MGALVPLAVVLAVYLVRSKGHKDGPDDAASIAKVGNVATPQTPPRPLLGGLDLTKITVNGGVASAQLEGKRTARLTIEPPLQRVAHEIMAMHHLPEAAVVLMDTVTGRVLVYASHVEKGPARDLCAEATAPAASVFKVVTGSALVESAGIGPDHRECYSGGEQRILERDLTPDPKRDRWCTTLAGAMGRSINTVFARLALQHLKPAVLEETAKNLGFGSTLPFDVPVQPSALRFPEDSLGFARTAAGFWNTTLSPIHAAWLSATMARGGEPVRPHVVSDVMDDAGKVVWTAPQAVSQPRVIKAATARAVTTMMDETVSDGTSYKAFHDGKGKAFLADIPIAGKTGTLTDGATQRFYTWFTGFSRASEDDSDDVDGSGASSTTHPVAVGVLVVNNPTWTIKANVLAREVLRAYFAEHKAANVTMPQLRLTTSKKKTAAPAKRSGKSSE</sequence>
<dbReference type="KEGG" id="llu:AKJ09_03905"/>
<accession>A0A0K1PV54</accession>
<dbReference type="SUPFAM" id="SSF56601">
    <property type="entry name" value="beta-lactamase/transpeptidase-like"/>
    <property type="match status" value="1"/>
</dbReference>
<feature type="region of interest" description="Disordered" evidence="1">
    <location>
        <begin position="424"/>
        <end position="447"/>
    </location>
</feature>
<dbReference type="Pfam" id="PF00905">
    <property type="entry name" value="Transpeptidase"/>
    <property type="match status" value="1"/>
</dbReference>
<feature type="domain" description="Penicillin-binding protein transpeptidase" evidence="2">
    <location>
        <begin position="98"/>
        <end position="366"/>
    </location>
</feature>
<dbReference type="GO" id="GO:0071555">
    <property type="term" value="P:cell wall organization"/>
    <property type="evidence" value="ECO:0007669"/>
    <property type="project" value="TreeGrafter"/>
</dbReference>
<gene>
    <name evidence="3" type="ORF">AKJ09_03905</name>
</gene>
<dbReference type="EMBL" id="CP012333">
    <property type="protein sequence ID" value="AKU97241.1"/>
    <property type="molecule type" value="Genomic_DNA"/>
</dbReference>
<dbReference type="STRING" id="1391654.AKJ09_03905"/>
<proteinExistence type="predicted"/>
<keyword evidence="3" id="KW-0131">Cell cycle</keyword>
<dbReference type="InterPro" id="IPR001460">
    <property type="entry name" value="PCN-bd_Tpept"/>
</dbReference>
<dbReference type="PANTHER" id="PTHR30627:SF2">
    <property type="entry name" value="PEPTIDOGLYCAN D,D-TRANSPEPTIDASE MRDA"/>
    <property type="match status" value="1"/>
</dbReference>
<dbReference type="GO" id="GO:0005886">
    <property type="term" value="C:plasma membrane"/>
    <property type="evidence" value="ECO:0007669"/>
    <property type="project" value="TreeGrafter"/>
</dbReference>
<keyword evidence="4" id="KW-1185">Reference proteome</keyword>
<dbReference type="AlphaFoldDB" id="A0A0K1PV54"/>
<dbReference type="PANTHER" id="PTHR30627">
    <property type="entry name" value="PEPTIDOGLYCAN D,D-TRANSPEPTIDASE"/>
    <property type="match status" value="1"/>
</dbReference>
<dbReference type="Gene3D" id="3.40.710.10">
    <property type="entry name" value="DD-peptidase/beta-lactamase superfamily"/>
    <property type="match status" value="1"/>
</dbReference>
<evidence type="ECO:0000313" key="3">
    <source>
        <dbReference type="EMBL" id="AKU97241.1"/>
    </source>
</evidence>
<organism evidence="3 4">
    <name type="scientific">Labilithrix luteola</name>
    <dbReference type="NCBI Taxonomy" id="1391654"/>
    <lineage>
        <taxon>Bacteria</taxon>
        <taxon>Pseudomonadati</taxon>
        <taxon>Myxococcota</taxon>
        <taxon>Polyangia</taxon>
        <taxon>Polyangiales</taxon>
        <taxon>Labilitrichaceae</taxon>
        <taxon>Labilithrix</taxon>
    </lineage>
</organism>
<dbReference type="Proteomes" id="UP000064967">
    <property type="component" value="Chromosome"/>
</dbReference>